<reference evidence="1 2" key="2">
    <citation type="journal article" date="2022" name="Mol. Ecol. Resour.">
        <title>The genomes of chicory, endive, great burdock and yacon provide insights into Asteraceae paleo-polyploidization history and plant inulin production.</title>
        <authorList>
            <person name="Fan W."/>
            <person name="Wang S."/>
            <person name="Wang H."/>
            <person name="Wang A."/>
            <person name="Jiang F."/>
            <person name="Liu H."/>
            <person name="Zhao H."/>
            <person name="Xu D."/>
            <person name="Zhang Y."/>
        </authorList>
    </citation>
    <scope>NUCLEOTIDE SEQUENCE [LARGE SCALE GENOMIC DNA]</scope>
    <source>
        <strain evidence="2">cv. Yunnan</strain>
        <tissue evidence="1">Leaves</tissue>
    </source>
</reference>
<evidence type="ECO:0000313" key="2">
    <source>
        <dbReference type="Proteomes" id="UP001056120"/>
    </source>
</evidence>
<organism evidence="1 2">
    <name type="scientific">Smallanthus sonchifolius</name>
    <dbReference type="NCBI Taxonomy" id="185202"/>
    <lineage>
        <taxon>Eukaryota</taxon>
        <taxon>Viridiplantae</taxon>
        <taxon>Streptophyta</taxon>
        <taxon>Embryophyta</taxon>
        <taxon>Tracheophyta</taxon>
        <taxon>Spermatophyta</taxon>
        <taxon>Magnoliopsida</taxon>
        <taxon>eudicotyledons</taxon>
        <taxon>Gunneridae</taxon>
        <taxon>Pentapetalae</taxon>
        <taxon>asterids</taxon>
        <taxon>campanulids</taxon>
        <taxon>Asterales</taxon>
        <taxon>Asteraceae</taxon>
        <taxon>Asteroideae</taxon>
        <taxon>Heliantheae alliance</taxon>
        <taxon>Millerieae</taxon>
        <taxon>Smallanthus</taxon>
    </lineage>
</organism>
<dbReference type="Proteomes" id="UP001056120">
    <property type="component" value="Linkage Group LG26"/>
</dbReference>
<reference evidence="2" key="1">
    <citation type="journal article" date="2022" name="Mol. Ecol. Resour.">
        <title>The genomes of chicory, endive, great burdock and yacon provide insights into Asteraceae palaeo-polyploidization history and plant inulin production.</title>
        <authorList>
            <person name="Fan W."/>
            <person name="Wang S."/>
            <person name="Wang H."/>
            <person name="Wang A."/>
            <person name="Jiang F."/>
            <person name="Liu H."/>
            <person name="Zhao H."/>
            <person name="Xu D."/>
            <person name="Zhang Y."/>
        </authorList>
    </citation>
    <scope>NUCLEOTIDE SEQUENCE [LARGE SCALE GENOMIC DNA]</scope>
    <source>
        <strain evidence="2">cv. Yunnan</strain>
    </source>
</reference>
<accession>A0ACB8Z9X2</accession>
<gene>
    <name evidence="1" type="ORF">L1987_77358</name>
</gene>
<name>A0ACB8Z9X2_9ASTR</name>
<dbReference type="EMBL" id="CM042043">
    <property type="protein sequence ID" value="KAI3694393.1"/>
    <property type="molecule type" value="Genomic_DNA"/>
</dbReference>
<proteinExistence type="predicted"/>
<comment type="caution">
    <text evidence="1">The sequence shown here is derived from an EMBL/GenBank/DDBJ whole genome shotgun (WGS) entry which is preliminary data.</text>
</comment>
<sequence length="71" mass="8163">MAIVRKEYLLIEGMFNFEHVGWFVKDQPITSGSDAHTKIFSLTGDDPLLVDDLPDEVEKWPRSMRKKKANA</sequence>
<protein>
    <submittedName>
        <fullName evidence="1">Uncharacterized protein</fullName>
    </submittedName>
</protein>
<evidence type="ECO:0000313" key="1">
    <source>
        <dbReference type="EMBL" id="KAI3694393.1"/>
    </source>
</evidence>
<keyword evidence="2" id="KW-1185">Reference proteome</keyword>